<organism evidence="1 2">
    <name type="scientific">Paraburkholderia rhizosphaerae</name>
    <dbReference type="NCBI Taxonomy" id="480658"/>
    <lineage>
        <taxon>Bacteria</taxon>
        <taxon>Pseudomonadati</taxon>
        <taxon>Pseudomonadota</taxon>
        <taxon>Betaproteobacteria</taxon>
        <taxon>Burkholderiales</taxon>
        <taxon>Burkholderiaceae</taxon>
        <taxon>Paraburkholderia</taxon>
    </lineage>
</organism>
<evidence type="ECO:0000313" key="1">
    <source>
        <dbReference type="EMBL" id="TDY54105.1"/>
    </source>
</evidence>
<dbReference type="Proteomes" id="UP000295509">
    <property type="component" value="Unassembled WGS sequence"/>
</dbReference>
<accession>A0A4R8M2V4</accession>
<comment type="caution">
    <text evidence="1">The sequence shown here is derived from an EMBL/GenBank/DDBJ whole genome shotgun (WGS) entry which is preliminary data.</text>
</comment>
<keyword evidence="2" id="KW-1185">Reference proteome</keyword>
<dbReference type="EMBL" id="SORE01000002">
    <property type="protein sequence ID" value="TDY54105.1"/>
    <property type="molecule type" value="Genomic_DNA"/>
</dbReference>
<dbReference type="AlphaFoldDB" id="A0A4R8M2V4"/>
<proteinExistence type="predicted"/>
<protein>
    <submittedName>
        <fullName evidence="1">Uncharacterized protein</fullName>
    </submittedName>
</protein>
<name>A0A4R8M2V4_9BURK</name>
<evidence type="ECO:0000313" key="2">
    <source>
        <dbReference type="Proteomes" id="UP000295509"/>
    </source>
</evidence>
<sequence length="59" mass="6336">MNAIRNCCQVNHRTNSGRRLWLRAALSRVTLVAGTGFDGTLAEAAALTTRSTTACSWAI</sequence>
<gene>
    <name evidence="1" type="ORF">BX592_102252</name>
</gene>
<reference evidence="1 2" key="1">
    <citation type="submission" date="2019-03" db="EMBL/GenBank/DDBJ databases">
        <title>Genomic Encyclopedia of Type Strains, Phase III (KMG-III): the genomes of soil and plant-associated and newly described type strains.</title>
        <authorList>
            <person name="Whitman W."/>
        </authorList>
    </citation>
    <scope>NUCLEOTIDE SEQUENCE [LARGE SCALE GENOMIC DNA]</scope>
    <source>
        <strain evidence="1 2">LMG 29544</strain>
    </source>
</reference>